<comment type="caution">
    <text evidence="2">The sequence shown here is derived from an EMBL/GenBank/DDBJ whole genome shotgun (WGS) entry which is preliminary data.</text>
</comment>
<dbReference type="EMBL" id="JAJSON010000016">
    <property type="protein sequence ID" value="MCG9971282.1"/>
    <property type="molecule type" value="Genomic_DNA"/>
</dbReference>
<sequence length="265" mass="29899">MLKKLAIFNFLSVVLALGINFLAQTGQINGKTIGEISDKYPNLFTPADYAFVIWGPIFIGLLAFSGFMVYQAFSNGKYTGFIKNTSGWFIVANIAMSCWIIAWLYEYIGLSVIFMFLILMKLLKIILNNNMEKWDAPIQTIAFYWWPICLFSGWISVAVIANMASYLSKTGWDGAIFSEVEWTVIMIGVATIINLLMIHLRNMREFAAVGIWALIAIYVRHQGAEELIAKTALGGAILLLLNITYHAFINRKTNPVYRLLHGDKI</sequence>
<feature type="transmembrane region" description="Helical" evidence="1">
    <location>
        <begin position="180"/>
        <end position="198"/>
    </location>
</feature>
<accession>A0A9X2A785</accession>
<dbReference type="AlphaFoldDB" id="A0A9X2A785"/>
<organism evidence="2 3">
    <name type="scientific">Christiangramia crocea</name>
    <dbReference type="NCBI Taxonomy" id="2904124"/>
    <lineage>
        <taxon>Bacteria</taxon>
        <taxon>Pseudomonadati</taxon>
        <taxon>Bacteroidota</taxon>
        <taxon>Flavobacteriia</taxon>
        <taxon>Flavobacteriales</taxon>
        <taxon>Flavobacteriaceae</taxon>
        <taxon>Christiangramia</taxon>
    </lineage>
</organism>
<evidence type="ECO:0000313" key="2">
    <source>
        <dbReference type="EMBL" id="MCG9971282.1"/>
    </source>
</evidence>
<keyword evidence="1" id="KW-0472">Membrane</keyword>
<gene>
    <name evidence="2" type="ORF">LU635_06490</name>
</gene>
<proteinExistence type="predicted"/>
<dbReference type="PANTHER" id="PTHR33802:SF1">
    <property type="entry name" value="XK-RELATED PROTEIN"/>
    <property type="match status" value="1"/>
</dbReference>
<feature type="transmembrane region" description="Helical" evidence="1">
    <location>
        <begin position="227"/>
        <end position="248"/>
    </location>
</feature>
<feature type="transmembrane region" description="Helical" evidence="1">
    <location>
        <begin position="205"/>
        <end position="221"/>
    </location>
</feature>
<feature type="transmembrane region" description="Helical" evidence="1">
    <location>
        <begin position="49"/>
        <end position="73"/>
    </location>
</feature>
<evidence type="ECO:0000256" key="1">
    <source>
        <dbReference type="SAM" id="Phobius"/>
    </source>
</evidence>
<dbReference type="PANTHER" id="PTHR33802">
    <property type="entry name" value="SI:CH211-161H7.5-RELATED"/>
    <property type="match status" value="1"/>
</dbReference>
<feature type="transmembrane region" description="Helical" evidence="1">
    <location>
        <begin position="143"/>
        <end position="168"/>
    </location>
</feature>
<protein>
    <submittedName>
        <fullName evidence="2">Tryptophan-rich sensory protein</fullName>
    </submittedName>
</protein>
<keyword evidence="3" id="KW-1185">Reference proteome</keyword>
<keyword evidence="1" id="KW-0812">Transmembrane</keyword>
<dbReference type="Proteomes" id="UP001139344">
    <property type="component" value="Unassembled WGS sequence"/>
</dbReference>
<evidence type="ECO:0000313" key="3">
    <source>
        <dbReference type="Proteomes" id="UP001139344"/>
    </source>
</evidence>
<feature type="transmembrane region" description="Helical" evidence="1">
    <location>
        <begin position="111"/>
        <end position="131"/>
    </location>
</feature>
<feature type="transmembrane region" description="Helical" evidence="1">
    <location>
        <begin position="85"/>
        <end position="105"/>
    </location>
</feature>
<keyword evidence="1" id="KW-1133">Transmembrane helix</keyword>
<dbReference type="RefSeq" id="WP_240097380.1">
    <property type="nucleotide sequence ID" value="NZ_JAJSON010000016.1"/>
</dbReference>
<reference evidence="2" key="1">
    <citation type="submission" date="2021-12" db="EMBL/GenBank/DDBJ databases">
        <title>Description of Gramella crocea sp. nov., a new bacterium isolated from activated sludge.</title>
        <authorList>
            <person name="Zhang X."/>
        </authorList>
    </citation>
    <scope>NUCLEOTIDE SEQUENCE</scope>
    <source>
        <strain evidence="2">YB25</strain>
    </source>
</reference>
<name>A0A9X2A785_9FLAO</name>